<feature type="domain" description="FAR1" evidence="1">
    <location>
        <begin position="84"/>
        <end position="165"/>
    </location>
</feature>
<evidence type="ECO:0000313" key="4">
    <source>
        <dbReference type="Proteomes" id="UP000002051"/>
    </source>
</evidence>
<proteinExistence type="predicted"/>
<keyword evidence="2" id="KW-0238">DNA-binding</keyword>
<dbReference type="PANTHER" id="PTHR46328">
    <property type="entry name" value="FAR-RED IMPAIRED RESPONSIVE (FAR1) FAMILY PROTEIN-RELATED"/>
    <property type="match status" value="1"/>
</dbReference>
<dbReference type="PaxDb" id="3880-AES59479"/>
<dbReference type="Proteomes" id="UP000002051">
    <property type="component" value="Unassembled WGS sequence"/>
</dbReference>
<dbReference type="PANTHER" id="PTHR46328:SF38">
    <property type="entry name" value="FAR1 DNA-BINDING DOMAIN PROTEIN"/>
    <property type="match status" value="1"/>
</dbReference>
<dbReference type="EMBL" id="CM001217">
    <property type="protein sequence ID" value="AES59479.2"/>
    <property type="molecule type" value="Genomic_DNA"/>
</dbReference>
<dbReference type="InterPro" id="IPR004330">
    <property type="entry name" value="FAR1_DNA_bnd_dom"/>
</dbReference>
<reference evidence="2 4" key="1">
    <citation type="journal article" date="2011" name="Nature">
        <title>The Medicago genome provides insight into the evolution of rhizobial symbioses.</title>
        <authorList>
            <person name="Young N.D."/>
            <person name="Debelle F."/>
            <person name="Oldroyd G.E."/>
            <person name="Geurts R."/>
            <person name="Cannon S.B."/>
            <person name="Udvardi M.K."/>
            <person name="Benedito V.A."/>
            <person name="Mayer K.F."/>
            <person name="Gouzy J."/>
            <person name="Schoof H."/>
            <person name="Van de Peer Y."/>
            <person name="Proost S."/>
            <person name="Cook D.R."/>
            <person name="Meyers B.C."/>
            <person name="Spannagl M."/>
            <person name="Cheung F."/>
            <person name="De Mita S."/>
            <person name="Krishnakumar V."/>
            <person name="Gundlach H."/>
            <person name="Zhou S."/>
            <person name="Mudge J."/>
            <person name="Bharti A.K."/>
            <person name="Murray J.D."/>
            <person name="Naoumkina M.A."/>
            <person name="Rosen B."/>
            <person name="Silverstein K.A."/>
            <person name="Tang H."/>
            <person name="Rombauts S."/>
            <person name="Zhao P.X."/>
            <person name="Zhou P."/>
            <person name="Barbe V."/>
            <person name="Bardou P."/>
            <person name="Bechner M."/>
            <person name="Bellec A."/>
            <person name="Berger A."/>
            <person name="Berges H."/>
            <person name="Bidwell S."/>
            <person name="Bisseling T."/>
            <person name="Choisne N."/>
            <person name="Couloux A."/>
            <person name="Denny R."/>
            <person name="Deshpande S."/>
            <person name="Dai X."/>
            <person name="Doyle J.J."/>
            <person name="Dudez A.M."/>
            <person name="Farmer A.D."/>
            <person name="Fouteau S."/>
            <person name="Franken C."/>
            <person name="Gibelin C."/>
            <person name="Gish J."/>
            <person name="Goldstein S."/>
            <person name="Gonzalez A.J."/>
            <person name="Green P.J."/>
            <person name="Hallab A."/>
            <person name="Hartog M."/>
            <person name="Hua A."/>
            <person name="Humphray S.J."/>
            <person name="Jeong D.H."/>
            <person name="Jing Y."/>
            <person name="Jocker A."/>
            <person name="Kenton S.M."/>
            <person name="Kim D.J."/>
            <person name="Klee K."/>
            <person name="Lai H."/>
            <person name="Lang C."/>
            <person name="Lin S."/>
            <person name="Macmil S.L."/>
            <person name="Magdelenat G."/>
            <person name="Matthews L."/>
            <person name="McCorrison J."/>
            <person name="Monaghan E.L."/>
            <person name="Mun J.H."/>
            <person name="Najar F.Z."/>
            <person name="Nicholson C."/>
            <person name="Noirot C."/>
            <person name="O'Bleness M."/>
            <person name="Paule C.R."/>
            <person name="Poulain J."/>
            <person name="Prion F."/>
            <person name="Qin B."/>
            <person name="Qu C."/>
            <person name="Retzel E.F."/>
            <person name="Riddle C."/>
            <person name="Sallet E."/>
            <person name="Samain S."/>
            <person name="Samson N."/>
            <person name="Sanders I."/>
            <person name="Saurat O."/>
            <person name="Scarpelli C."/>
            <person name="Schiex T."/>
            <person name="Segurens B."/>
            <person name="Severin A.J."/>
            <person name="Sherrier D.J."/>
            <person name="Shi R."/>
            <person name="Sims S."/>
            <person name="Singer S.R."/>
            <person name="Sinharoy S."/>
            <person name="Sterck L."/>
            <person name="Viollet A."/>
            <person name="Wang B.B."/>
            <person name="Wang K."/>
            <person name="Wang M."/>
            <person name="Wang X."/>
            <person name="Warfsmann J."/>
            <person name="Weissenbach J."/>
            <person name="White D.D."/>
            <person name="White J.D."/>
            <person name="Wiley G.B."/>
            <person name="Wincker P."/>
            <person name="Xing Y."/>
            <person name="Yang L."/>
            <person name="Yao Z."/>
            <person name="Ying F."/>
            <person name="Zhai J."/>
            <person name="Zhou L."/>
            <person name="Zuber A."/>
            <person name="Denarie J."/>
            <person name="Dixon R.A."/>
            <person name="May G.D."/>
            <person name="Schwartz D.C."/>
            <person name="Rogers J."/>
            <person name="Quetier F."/>
            <person name="Town C.D."/>
            <person name="Roe B.A."/>
        </authorList>
    </citation>
    <scope>NUCLEOTIDE SEQUENCE [LARGE SCALE GENOMIC DNA]</scope>
    <source>
        <strain evidence="2">A17</strain>
        <strain evidence="3 4">cv. Jemalong A17</strain>
    </source>
</reference>
<dbReference type="GO" id="GO:0003677">
    <property type="term" value="F:DNA binding"/>
    <property type="evidence" value="ECO:0007669"/>
    <property type="project" value="UniProtKB-KW"/>
</dbReference>
<accession>A0A0C3UK42</accession>
<evidence type="ECO:0000259" key="1">
    <source>
        <dbReference type="Pfam" id="PF03101"/>
    </source>
</evidence>
<reference evidence="3" key="3">
    <citation type="submission" date="2015-04" db="UniProtKB">
        <authorList>
            <consortium name="EnsemblPlants"/>
        </authorList>
    </citation>
    <scope>IDENTIFICATION</scope>
    <source>
        <strain evidence="3">cv. Jemalong A17</strain>
    </source>
</reference>
<protein>
    <submittedName>
        <fullName evidence="2">FAR1 DNA-binding domain protein</fullName>
    </submittedName>
</protein>
<dbReference type="HOGENOM" id="CLU_1172193_0_0_1"/>
<organism evidence="2 4">
    <name type="scientific">Medicago truncatula</name>
    <name type="common">Barrel medic</name>
    <name type="synonym">Medicago tribuloides</name>
    <dbReference type="NCBI Taxonomy" id="3880"/>
    <lineage>
        <taxon>Eukaryota</taxon>
        <taxon>Viridiplantae</taxon>
        <taxon>Streptophyta</taxon>
        <taxon>Embryophyta</taxon>
        <taxon>Tracheophyta</taxon>
        <taxon>Spermatophyta</taxon>
        <taxon>Magnoliopsida</taxon>
        <taxon>eudicotyledons</taxon>
        <taxon>Gunneridae</taxon>
        <taxon>Pentapetalae</taxon>
        <taxon>rosids</taxon>
        <taxon>fabids</taxon>
        <taxon>Fabales</taxon>
        <taxon>Fabaceae</taxon>
        <taxon>Papilionoideae</taxon>
        <taxon>50 kb inversion clade</taxon>
        <taxon>NPAAA clade</taxon>
        <taxon>Hologalegina</taxon>
        <taxon>IRL clade</taxon>
        <taxon>Trifolieae</taxon>
        <taxon>Medicago</taxon>
    </lineage>
</organism>
<dbReference type="Pfam" id="PF03101">
    <property type="entry name" value="FAR1"/>
    <property type="match status" value="1"/>
</dbReference>
<keyword evidence="4" id="KW-1185">Reference proteome</keyword>
<accession>G7I4G2</accession>
<sequence>MDVGIPMECSNRTGCDVTSTEFYCRRYMDNKCVENSTIECLEDHEIVDDVSNDLEPNSENSKSSEANICPIVDMEFDSIADVKEFYTSFAKKEGFGVRVRSTKQKFCLFECANEGTHIVKGENEEGKRKRSTSRTDCKASLTISKAGKRGKWVIKSINNVHNHGMVSPKSVAYLRSHKKMIAATKSLVEKFDEEGVPTMPFLVGIAGIILEISEEEILMWEMLKLSLKYQIPFVHKS</sequence>
<evidence type="ECO:0000313" key="2">
    <source>
        <dbReference type="EMBL" id="AES59479.2"/>
    </source>
</evidence>
<evidence type="ECO:0000313" key="3">
    <source>
        <dbReference type="EnsemblPlants" id="AES59479"/>
    </source>
</evidence>
<name>G7I4G2_MEDTR</name>
<dbReference type="EnsemblPlants" id="AES59479">
    <property type="protein sequence ID" value="AES59479"/>
    <property type="gene ID" value="MTR_1g019850"/>
</dbReference>
<dbReference type="AlphaFoldDB" id="G7I4G2"/>
<reference evidence="2 4" key="2">
    <citation type="journal article" date="2014" name="BMC Genomics">
        <title>An improved genome release (version Mt4.0) for the model legume Medicago truncatula.</title>
        <authorList>
            <person name="Tang H."/>
            <person name="Krishnakumar V."/>
            <person name="Bidwell S."/>
            <person name="Rosen B."/>
            <person name="Chan A."/>
            <person name="Zhou S."/>
            <person name="Gentzbittel L."/>
            <person name="Childs K.L."/>
            <person name="Yandell M."/>
            <person name="Gundlach H."/>
            <person name="Mayer K.F."/>
            <person name="Schwartz D.C."/>
            <person name="Town C.D."/>
        </authorList>
    </citation>
    <scope>GENOME REANNOTATION</scope>
    <source>
        <strain evidence="3 4">cv. Jemalong A17</strain>
    </source>
</reference>
<dbReference type="STRING" id="3880.G7I4G2"/>
<gene>
    <name evidence="2" type="ordered locus">MTR_1g019850</name>
</gene>